<protein>
    <submittedName>
        <fullName evidence="2">Uncharacterized protein</fullName>
    </submittedName>
</protein>
<proteinExistence type="predicted"/>
<name>A0A9P4XG01_9HYPO</name>
<dbReference type="Proteomes" id="UP000801864">
    <property type="component" value="Unassembled WGS sequence"/>
</dbReference>
<accession>A0A9P4XG01</accession>
<feature type="compositionally biased region" description="Basic and acidic residues" evidence="1">
    <location>
        <begin position="16"/>
        <end position="29"/>
    </location>
</feature>
<evidence type="ECO:0000313" key="2">
    <source>
        <dbReference type="EMBL" id="KAF3071709.1"/>
    </source>
</evidence>
<gene>
    <name evidence="2" type="ORF">CFAM422_006288</name>
</gene>
<keyword evidence="3" id="KW-1185">Reference proteome</keyword>
<organism evidence="2 3">
    <name type="scientific">Trichoderma lentiforme</name>
    <dbReference type="NCBI Taxonomy" id="1567552"/>
    <lineage>
        <taxon>Eukaryota</taxon>
        <taxon>Fungi</taxon>
        <taxon>Dikarya</taxon>
        <taxon>Ascomycota</taxon>
        <taxon>Pezizomycotina</taxon>
        <taxon>Sordariomycetes</taxon>
        <taxon>Hypocreomycetidae</taxon>
        <taxon>Hypocreales</taxon>
        <taxon>Hypocreaceae</taxon>
        <taxon>Trichoderma</taxon>
    </lineage>
</organism>
<sequence>MPRQNKRQTQLPGQKRISDFFGKADDKPADTPSGVKRPIVDEPAEANKKQMTMSCSDTGEGLASVSEYPLAPSPPIPSDETKTNASLPTEAMANPSYETKNNAILPAEAMAFPSKKAMTTLESSRVIPSSQDELDDEEISFETFTDGTLLSPMSVKKSEEGHRRRVVLI</sequence>
<dbReference type="AlphaFoldDB" id="A0A9P4XG01"/>
<evidence type="ECO:0000313" key="3">
    <source>
        <dbReference type="Proteomes" id="UP000801864"/>
    </source>
</evidence>
<reference evidence="2 3" key="1">
    <citation type="submission" date="2018-06" db="EMBL/GenBank/DDBJ databases">
        <title>Genome analysis of cellulolytic fungus Trichoderma lentiforme CFAM-422.</title>
        <authorList>
            <person name="Steindorff A.S."/>
            <person name="Formighieri E.F."/>
            <person name="Midorikawa G.E.O."/>
            <person name="Tamietti M.S."/>
            <person name="Ramos E.Z."/>
            <person name="Silva A.S."/>
            <person name="Bon E.P.S."/>
            <person name="Mendes T.D."/>
            <person name="Damaso M.C.T."/>
            <person name="Favaro L.C.L."/>
        </authorList>
    </citation>
    <scope>NUCLEOTIDE SEQUENCE [LARGE SCALE GENOMIC DNA]</scope>
    <source>
        <strain evidence="2 3">CFAM-422</strain>
    </source>
</reference>
<comment type="caution">
    <text evidence="2">The sequence shown here is derived from an EMBL/GenBank/DDBJ whole genome shotgun (WGS) entry which is preliminary data.</text>
</comment>
<dbReference type="EMBL" id="QLNT01000010">
    <property type="protein sequence ID" value="KAF3071709.1"/>
    <property type="molecule type" value="Genomic_DNA"/>
</dbReference>
<evidence type="ECO:0000256" key="1">
    <source>
        <dbReference type="SAM" id="MobiDB-lite"/>
    </source>
</evidence>
<feature type="region of interest" description="Disordered" evidence="1">
    <location>
        <begin position="1"/>
        <end position="84"/>
    </location>
</feature>